<evidence type="ECO:0000256" key="1">
    <source>
        <dbReference type="SAM" id="SignalP"/>
    </source>
</evidence>
<evidence type="ECO:0000313" key="3">
    <source>
        <dbReference type="Proteomes" id="UP001595735"/>
    </source>
</evidence>
<feature type="signal peptide" evidence="1">
    <location>
        <begin position="1"/>
        <end position="18"/>
    </location>
</feature>
<gene>
    <name evidence="2" type="ORF">ACFONJ_00320</name>
</gene>
<accession>A0ABV7XNP4</accession>
<feature type="chain" id="PRO_5046280106" evidence="1">
    <location>
        <begin position="19"/>
        <end position="279"/>
    </location>
</feature>
<dbReference type="EMBL" id="JBHRYO010000001">
    <property type="protein sequence ID" value="MFC3754415.1"/>
    <property type="molecule type" value="Genomic_DNA"/>
</dbReference>
<dbReference type="Proteomes" id="UP001595735">
    <property type="component" value="Unassembled WGS sequence"/>
</dbReference>
<reference evidence="3" key="1">
    <citation type="journal article" date="2019" name="Int. J. Syst. Evol. Microbiol.">
        <title>The Global Catalogue of Microorganisms (GCM) 10K type strain sequencing project: providing services to taxonomists for standard genome sequencing and annotation.</title>
        <authorList>
            <consortium name="The Broad Institute Genomics Platform"/>
            <consortium name="The Broad Institute Genome Sequencing Center for Infectious Disease"/>
            <person name="Wu L."/>
            <person name="Ma J."/>
        </authorList>
    </citation>
    <scope>NUCLEOTIDE SEQUENCE [LARGE SCALE GENOMIC DNA]</scope>
    <source>
        <strain evidence="3">CECT 7798</strain>
    </source>
</reference>
<evidence type="ECO:0000313" key="2">
    <source>
        <dbReference type="EMBL" id="MFC3754415.1"/>
    </source>
</evidence>
<protein>
    <submittedName>
        <fullName evidence="2">GLPGLI family protein</fullName>
    </submittedName>
</protein>
<dbReference type="RefSeq" id="WP_290301653.1">
    <property type="nucleotide sequence ID" value="NZ_JAUFQR010000003.1"/>
</dbReference>
<comment type="caution">
    <text evidence="2">The sequence shown here is derived from an EMBL/GenBank/DDBJ whole genome shotgun (WGS) entry which is preliminary data.</text>
</comment>
<name>A0ABV7XNP4_9FLAO</name>
<dbReference type="InterPro" id="IPR005901">
    <property type="entry name" value="GLPGLI"/>
</dbReference>
<organism evidence="2 3">
    <name type="scientific">Chryseobacterium tructae</name>
    <dbReference type="NCBI Taxonomy" id="1037380"/>
    <lineage>
        <taxon>Bacteria</taxon>
        <taxon>Pseudomonadati</taxon>
        <taxon>Bacteroidota</taxon>
        <taxon>Flavobacteriia</taxon>
        <taxon>Flavobacteriales</taxon>
        <taxon>Weeksellaceae</taxon>
        <taxon>Chryseobacterium group</taxon>
        <taxon>Chryseobacterium</taxon>
    </lineage>
</organism>
<dbReference type="Pfam" id="PF09697">
    <property type="entry name" value="Porph_ging"/>
    <property type="match status" value="1"/>
</dbReference>
<proteinExistence type="predicted"/>
<dbReference type="NCBIfam" id="TIGR01200">
    <property type="entry name" value="GLPGLI"/>
    <property type="match status" value="1"/>
</dbReference>
<keyword evidence="3" id="KW-1185">Reference proteome</keyword>
<sequence length="279" mass="33030">MRKFLFLLCFILFKSLCAQDKIFVYDYQYKIDSLNRNIVDQETMVLDISETKSIYFSLQKYTDDSVNNEEFKRKDAKIPVISMKSKVQDVVVKDYITKNNDLYTSINGDYYIITENRNIDWKIQSETKNIFGYKTQKAIANFGGRIWVAWFATEIPIQDGPYLFSGLPGLILEIEDIKKDHQLKLISIRKRSLVLRNDFNEKAISVTRKKINQVWNEYKKDPIIKIRQLILSSEGKFEMYDAQGKEMDQNEILRSKEKIELDKIKHNNNFMDLILYKGY</sequence>
<keyword evidence="1" id="KW-0732">Signal</keyword>